<evidence type="ECO:0000313" key="2">
    <source>
        <dbReference type="EMBL" id="OHA92531.1"/>
    </source>
</evidence>
<keyword evidence="1" id="KW-0812">Transmembrane</keyword>
<gene>
    <name evidence="2" type="ORF">A2W58_00835</name>
</gene>
<accession>A0A1G2T7D2</accession>
<evidence type="ECO:0000313" key="3">
    <source>
        <dbReference type="Proteomes" id="UP000179264"/>
    </source>
</evidence>
<protein>
    <submittedName>
        <fullName evidence="2">Uncharacterized protein</fullName>
    </submittedName>
</protein>
<keyword evidence="1" id="KW-0472">Membrane</keyword>
<keyword evidence="1" id="KW-1133">Transmembrane helix</keyword>
<sequence>MQKYWQADPTGFLIISVCLVLSLGIFGNVIYKEIRTKSCSVETVSEVNKLYYFPCTGKKFDKKLEEFLREKKEPPLKVFHAYASEGYYLALKTE</sequence>
<dbReference type="Proteomes" id="UP000179264">
    <property type="component" value="Unassembled WGS sequence"/>
</dbReference>
<organism evidence="2 3">
    <name type="scientific">Candidatus Zambryskibacteria bacterium RIFCSPHIGHO2_02_38_10.5</name>
    <dbReference type="NCBI Taxonomy" id="1802742"/>
    <lineage>
        <taxon>Bacteria</taxon>
        <taxon>Candidatus Zambryskiibacteriota</taxon>
    </lineage>
</organism>
<feature type="transmembrane region" description="Helical" evidence="1">
    <location>
        <begin position="12"/>
        <end position="31"/>
    </location>
</feature>
<name>A0A1G2T7D2_9BACT</name>
<comment type="caution">
    <text evidence="2">The sequence shown here is derived from an EMBL/GenBank/DDBJ whole genome shotgun (WGS) entry which is preliminary data.</text>
</comment>
<dbReference type="EMBL" id="MHVL01000046">
    <property type="protein sequence ID" value="OHA92531.1"/>
    <property type="molecule type" value="Genomic_DNA"/>
</dbReference>
<reference evidence="2 3" key="1">
    <citation type="journal article" date="2016" name="Nat. Commun.">
        <title>Thousands of microbial genomes shed light on interconnected biogeochemical processes in an aquifer system.</title>
        <authorList>
            <person name="Anantharaman K."/>
            <person name="Brown C.T."/>
            <person name="Hug L.A."/>
            <person name="Sharon I."/>
            <person name="Castelle C.J."/>
            <person name="Probst A.J."/>
            <person name="Thomas B.C."/>
            <person name="Singh A."/>
            <person name="Wilkins M.J."/>
            <person name="Karaoz U."/>
            <person name="Brodie E.L."/>
            <person name="Williams K.H."/>
            <person name="Hubbard S.S."/>
            <person name="Banfield J.F."/>
        </authorList>
    </citation>
    <scope>NUCLEOTIDE SEQUENCE [LARGE SCALE GENOMIC DNA]</scope>
</reference>
<proteinExistence type="predicted"/>
<evidence type="ECO:0000256" key="1">
    <source>
        <dbReference type="SAM" id="Phobius"/>
    </source>
</evidence>
<dbReference type="AlphaFoldDB" id="A0A1G2T7D2"/>